<sequence length="112" mass="13254">MDEWLIVVHFFYQVSDGYLRRRIKWSLRRNTTVSMRRLEAVVLSVEVRNVYIGLLILSQCAERFEQNVFGMVPKIPTAIVSISTACWIGCHLLSRLETRGPFARDEWRPYEY</sequence>
<dbReference type="Proteomes" id="UP001297580">
    <property type="component" value="Chromosome"/>
</dbReference>
<dbReference type="RefSeq" id="WP_311088179.1">
    <property type="nucleotide sequence ID" value="NZ_CP133461.1"/>
</dbReference>
<evidence type="ECO:0000313" key="2">
    <source>
        <dbReference type="Proteomes" id="UP001297580"/>
    </source>
</evidence>
<accession>A0ABY9QAZ2</accession>
<reference evidence="1 2" key="1">
    <citation type="submission" date="2023-08" db="EMBL/GenBank/DDBJ databases">
        <title>Complete genome sequence of Geobacillus thermodenitrificans K1041, a genetically tractable strain representative of the genus Geobacillus.</title>
        <authorList>
            <person name="Kani S."/>
            <person name="Suzuki H."/>
        </authorList>
    </citation>
    <scope>NUCLEOTIDE SEQUENCE [LARGE SCALE GENOMIC DNA]</scope>
    <source>
        <strain evidence="1 2">K1041</strain>
    </source>
</reference>
<evidence type="ECO:0000313" key="1">
    <source>
        <dbReference type="EMBL" id="WMV76073.1"/>
    </source>
</evidence>
<organism evidence="1 2">
    <name type="scientific">Geobacillus thermodenitrificans</name>
    <dbReference type="NCBI Taxonomy" id="33940"/>
    <lineage>
        <taxon>Bacteria</taxon>
        <taxon>Bacillati</taxon>
        <taxon>Bacillota</taxon>
        <taxon>Bacilli</taxon>
        <taxon>Bacillales</taxon>
        <taxon>Anoxybacillaceae</taxon>
        <taxon>Geobacillus</taxon>
    </lineage>
</organism>
<name>A0ABY9QAZ2_GEOTD</name>
<proteinExistence type="predicted"/>
<gene>
    <name evidence="1" type="ORF">HSX42_18015</name>
</gene>
<protein>
    <submittedName>
        <fullName evidence="1">Uncharacterized protein</fullName>
    </submittedName>
</protein>
<keyword evidence="2" id="KW-1185">Reference proteome</keyword>
<dbReference type="EMBL" id="CP133461">
    <property type="protein sequence ID" value="WMV76073.1"/>
    <property type="molecule type" value="Genomic_DNA"/>
</dbReference>